<evidence type="ECO:0000313" key="2">
    <source>
        <dbReference type="Proteomes" id="UP000441354"/>
    </source>
</evidence>
<gene>
    <name evidence="1" type="ORF">F7732_05905</name>
</gene>
<proteinExistence type="predicted"/>
<dbReference type="Proteomes" id="UP000441354">
    <property type="component" value="Unassembled WGS sequence"/>
</dbReference>
<comment type="caution">
    <text evidence="1">The sequence shown here is derived from an EMBL/GenBank/DDBJ whole genome shotgun (WGS) entry which is preliminary data.</text>
</comment>
<organism evidence="1 2">
    <name type="scientific">Bacillus mesophilum</name>
    <dbReference type="NCBI Taxonomy" id="1071718"/>
    <lineage>
        <taxon>Bacteria</taxon>
        <taxon>Bacillati</taxon>
        <taxon>Bacillota</taxon>
        <taxon>Bacilli</taxon>
        <taxon>Bacillales</taxon>
        <taxon>Bacillaceae</taxon>
        <taxon>Bacillus</taxon>
    </lineage>
</organism>
<dbReference type="AlphaFoldDB" id="A0A7V7RNL7"/>
<reference evidence="1 2" key="1">
    <citation type="journal article" date="2014" name="Arch. Microbiol.">
        <title>Bacillus mesophilum sp. nov., strain IITR-54T, a novel 4-chlorobiphenyl dechlorinating bacterium.</title>
        <authorList>
            <person name="Manickam N."/>
            <person name="Singh N.K."/>
            <person name="Bajaj A."/>
            <person name="Kumar R.M."/>
            <person name="Kaur G."/>
            <person name="Kaur N."/>
            <person name="Bala M."/>
            <person name="Kumar A."/>
            <person name="Mayilraj S."/>
        </authorList>
    </citation>
    <scope>NUCLEOTIDE SEQUENCE [LARGE SCALE GENOMIC DNA]</scope>
    <source>
        <strain evidence="1 2">IITR-54</strain>
    </source>
</reference>
<evidence type="ECO:0000313" key="1">
    <source>
        <dbReference type="EMBL" id="KAB2333622.1"/>
    </source>
</evidence>
<dbReference type="EMBL" id="WBOT01000002">
    <property type="protein sequence ID" value="KAB2333622.1"/>
    <property type="molecule type" value="Genomic_DNA"/>
</dbReference>
<dbReference type="RefSeq" id="WP_151572991.1">
    <property type="nucleotide sequence ID" value="NZ_WBOT01000002.1"/>
</dbReference>
<protein>
    <submittedName>
        <fullName evidence="1">Uncharacterized protein</fullName>
    </submittedName>
</protein>
<name>A0A7V7RNL7_9BACI</name>
<dbReference type="OrthoDB" id="9896101at2"/>
<keyword evidence="2" id="KW-1185">Reference proteome</keyword>
<accession>A0A7V7RNL7</accession>
<sequence length="61" mass="7072">MEKQPYEQIIEAMHESYKRTGNKDEVGKLCKEAYAKYKVGELSSKAYDKIYYAAMTIGTNR</sequence>